<comment type="caution">
    <text evidence="2">The sequence shown here is derived from an EMBL/GenBank/DDBJ whole genome shotgun (WGS) entry which is preliminary data.</text>
</comment>
<accession>A0ABW0D7G4</accession>
<evidence type="ECO:0000313" key="2">
    <source>
        <dbReference type="EMBL" id="MFC5225466.1"/>
    </source>
</evidence>
<evidence type="ECO:0000256" key="1">
    <source>
        <dbReference type="SAM" id="MobiDB-lite"/>
    </source>
</evidence>
<keyword evidence="3" id="KW-1185">Reference proteome</keyword>
<dbReference type="EMBL" id="JBHSKL010000012">
    <property type="protein sequence ID" value="MFC5225466.1"/>
    <property type="molecule type" value="Genomic_DNA"/>
</dbReference>
<name>A0ABW0D7G4_STRFI</name>
<feature type="compositionally biased region" description="Basic and acidic residues" evidence="1">
    <location>
        <begin position="57"/>
        <end position="71"/>
    </location>
</feature>
<feature type="region of interest" description="Disordered" evidence="1">
    <location>
        <begin position="42"/>
        <end position="71"/>
    </location>
</feature>
<dbReference type="RefSeq" id="WP_381571461.1">
    <property type="nucleotide sequence ID" value="NZ_BAAASS010000009.1"/>
</dbReference>
<proteinExistence type="predicted"/>
<organism evidence="2 3">
    <name type="scientific">Streptomyces fimbriatus</name>
    <dbReference type="NCBI Taxonomy" id="68197"/>
    <lineage>
        <taxon>Bacteria</taxon>
        <taxon>Bacillati</taxon>
        <taxon>Actinomycetota</taxon>
        <taxon>Actinomycetes</taxon>
        <taxon>Kitasatosporales</taxon>
        <taxon>Streptomycetaceae</taxon>
        <taxon>Streptomyces</taxon>
    </lineage>
</organism>
<reference evidence="3" key="1">
    <citation type="journal article" date="2019" name="Int. J. Syst. Evol. Microbiol.">
        <title>The Global Catalogue of Microorganisms (GCM) 10K type strain sequencing project: providing services to taxonomists for standard genome sequencing and annotation.</title>
        <authorList>
            <consortium name="The Broad Institute Genomics Platform"/>
            <consortium name="The Broad Institute Genome Sequencing Center for Infectious Disease"/>
            <person name="Wu L."/>
            <person name="Ma J."/>
        </authorList>
    </citation>
    <scope>NUCLEOTIDE SEQUENCE [LARGE SCALE GENOMIC DNA]</scope>
    <source>
        <strain evidence="3">CCM 8479</strain>
    </source>
</reference>
<sequence>MAADPLTEPRGVNKYFGDLHVLQDIEFTVGKGEAVVSTADGRIPEDRTSGDFFTRPSSDRAGDRPSKILKR</sequence>
<protein>
    <submittedName>
        <fullName evidence="2">Uncharacterized protein</fullName>
    </submittedName>
</protein>
<dbReference type="Proteomes" id="UP001596156">
    <property type="component" value="Unassembled WGS sequence"/>
</dbReference>
<evidence type="ECO:0000313" key="3">
    <source>
        <dbReference type="Proteomes" id="UP001596156"/>
    </source>
</evidence>
<gene>
    <name evidence="2" type="ORF">ACFPN6_12810</name>
</gene>